<sequence length="457" mass="50456">MMVHDGRNFDAQWHSCRITGLTPGRYHGPGLMEKSTRSLRRLELNLFAGSQPALLWSQAPDDTQHMAPERTPNNASAQLPAYGAIVLLSILGCAARPSSGRWLYFVPVAGLTLFFLFFTATSDMVNDYSLGSWIASNLFVMADYLVLTDVQNTLRKKGPQAHPTNLISSAPFSTRLRWAFDLFTSARGVGWQHESTAHIRKQRGGKAVHTRLDAVVQHLVGLARCLALYVLGDVAMQLNPSFRTDGPPFGAQVWWLRPTVLGHALAARGAIDAVYCGAGIVSVVSGLSEPDAWPPLFGSFVDAWSVQNVWGRVWHQMMRRFMTVHSKFVVDNTINPSNRTIRGLLKLSVAFFISSIIHFLGDYIVLQNMGSGAFKFFMLQVVAIALESTVMAFLGRSIPRWCGRILGYVWVVCWFSVTLSLWVEPIVRAGFLESGWHHPVVVSTGATLRGLLGVDGA</sequence>
<evidence type="ECO:0000256" key="4">
    <source>
        <dbReference type="ARBA" id="ARBA00022692"/>
    </source>
</evidence>
<dbReference type="EMBL" id="JACGCI010000006">
    <property type="protein sequence ID" value="KAF6763391.1"/>
    <property type="molecule type" value="Genomic_DNA"/>
</dbReference>
<gene>
    <name evidence="9" type="ORF">DFP72DRAFT_875456</name>
</gene>
<dbReference type="AlphaFoldDB" id="A0A8H6ID74"/>
<evidence type="ECO:0000256" key="6">
    <source>
        <dbReference type="ARBA" id="ARBA00023136"/>
    </source>
</evidence>
<organism evidence="9 10">
    <name type="scientific">Ephemerocybe angulata</name>
    <dbReference type="NCBI Taxonomy" id="980116"/>
    <lineage>
        <taxon>Eukaryota</taxon>
        <taxon>Fungi</taxon>
        <taxon>Dikarya</taxon>
        <taxon>Basidiomycota</taxon>
        <taxon>Agaricomycotina</taxon>
        <taxon>Agaricomycetes</taxon>
        <taxon>Agaricomycetidae</taxon>
        <taxon>Agaricales</taxon>
        <taxon>Agaricineae</taxon>
        <taxon>Psathyrellaceae</taxon>
        <taxon>Ephemerocybe</taxon>
    </lineage>
</organism>
<feature type="transmembrane region" description="Helical" evidence="7">
    <location>
        <begin position="128"/>
        <end position="147"/>
    </location>
</feature>
<dbReference type="InterPro" id="IPR032805">
    <property type="entry name" value="Wax_synthase_dom"/>
</dbReference>
<feature type="transmembrane region" description="Helical" evidence="7">
    <location>
        <begin position="372"/>
        <end position="393"/>
    </location>
</feature>
<feature type="transmembrane region" description="Helical" evidence="7">
    <location>
        <begin position="344"/>
        <end position="366"/>
    </location>
</feature>
<dbReference type="OrthoDB" id="1077582at2759"/>
<evidence type="ECO:0000259" key="8">
    <source>
        <dbReference type="Pfam" id="PF13813"/>
    </source>
</evidence>
<dbReference type="PANTHER" id="PTHR31595">
    <property type="entry name" value="LONG-CHAIN-ALCOHOL O-FATTY-ACYLTRANSFERASE 3-RELATED"/>
    <property type="match status" value="1"/>
</dbReference>
<dbReference type="Proteomes" id="UP000521943">
    <property type="component" value="Unassembled WGS sequence"/>
</dbReference>
<evidence type="ECO:0000313" key="9">
    <source>
        <dbReference type="EMBL" id="KAF6763391.1"/>
    </source>
</evidence>
<protein>
    <submittedName>
        <fullName evidence="9">Membrane bound O-acyl transferase family-domain-containing protein</fullName>
    </submittedName>
</protein>
<feature type="domain" description="Wax synthase" evidence="8">
    <location>
        <begin position="293"/>
        <end position="379"/>
    </location>
</feature>
<feature type="transmembrane region" description="Helical" evidence="7">
    <location>
        <begin position="405"/>
        <end position="423"/>
    </location>
</feature>
<evidence type="ECO:0000256" key="3">
    <source>
        <dbReference type="ARBA" id="ARBA00022679"/>
    </source>
</evidence>
<feature type="transmembrane region" description="Helical" evidence="7">
    <location>
        <begin position="102"/>
        <end position="122"/>
    </location>
</feature>
<keyword evidence="10" id="KW-1185">Reference proteome</keyword>
<comment type="similarity">
    <text evidence="2">Belongs to the wax synthase family.</text>
</comment>
<dbReference type="Pfam" id="PF13813">
    <property type="entry name" value="MBOAT_2"/>
    <property type="match status" value="1"/>
</dbReference>
<evidence type="ECO:0000313" key="10">
    <source>
        <dbReference type="Proteomes" id="UP000521943"/>
    </source>
</evidence>
<accession>A0A8H6ID74</accession>
<dbReference type="GO" id="GO:0016020">
    <property type="term" value="C:membrane"/>
    <property type="evidence" value="ECO:0007669"/>
    <property type="project" value="UniProtKB-SubCell"/>
</dbReference>
<evidence type="ECO:0000256" key="2">
    <source>
        <dbReference type="ARBA" id="ARBA00007282"/>
    </source>
</evidence>
<keyword evidence="4 7" id="KW-0812">Transmembrane</keyword>
<evidence type="ECO:0000256" key="5">
    <source>
        <dbReference type="ARBA" id="ARBA00022989"/>
    </source>
</evidence>
<comment type="subcellular location">
    <subcellularLocation>
        <location evidence="1">Membrane</location>
        <topology evidence="1">Multi-pass membrane protein</topology>
    </subcellularLocation>
</comment>
<keyword evidence="3 9" id="KW-0808">Transferase</keyword>
<name>A0A8H6ID74_9AGAR</name>
<keyword evidence="5 7" id="KW-1133">Transmembrane helix</keyword>
<dbReference type="InterPro" id="IPR044851">
    <property type="entry name" value="Wax_synthase"/>
</dbReference>
<reference evidence="9 10" key="1">
    <citation type="submission" date="2020-07" db="EMBL/GenBank/DDBJ databases">
        <title>Comparative genomics of pyrophilous fungi reveals a link between fire events and developmental genes.</title>
        <authorList>
            <consortium name="DOE Joint Genome Institute"/>
            <person name="Steindorff A.S."/>
            <person name="Carver A."/>
            <person name="Calhoun S."/>
            <person name="Stillman K."/>
            <person name="Liu H."/>
            <person name="Lipzen A."/>
            <person name="Pangilinan J."/>
            <person name="Labutti K."/>
            <person name="Bruns T.D."/>
            <person name="Grigoriev I.V."/>
        </authorList>
    </citation>
    <scope>NUCLEOTIDE SEQUENCE [LARGE SCALE GENOMIC DNA]</scope>
    <source>
        <strain evidence="9 10">CBS 144469</strain>
    </source>
</reference>
<evidence type="ECO:0000256" key="7">
    <source>
        <dbReference type="SAM" id="Phobius"/>
    </source>
</evidence>
<comment type="caution">
    <text evidence="9">The sequence shown here is derived from an EMBL/GenBank/DDBJ whole genome shotgun (WGS) entry which is preliminary data.</text>
</comment>
<feature type="transmembrane region" description="Helical" evidence="7">
    <location>
        <begin position="79"/>
        <end position="95"/>
    </location>
</feature>
<keyword evidence="6 7" id="KW-0472">Membrane</keyword>
<dbReference type="GO" id="GO:0006629">
    <property type="term" value="P:lipid metabolic process"/>
    <property type="evidence" value="ECO:0007669"/>
    <property type="project" value="InterPro"/>
</dbReference>
<dbReference type="PANTHER" id="PTHR31595:SF60">
    <property type="entry name" value="BIOSYNTHESIS PROTEIN (TRI7), PUTATIVE (AFU_ORTHOLOGUE AFUA_8G05970)-RELATED"/>
    <property type="match status" value="1"/>
</dbReference>
<proteinExistence type="inferred from homology"/>
<dbReference type="GO" id="GO:0008374">
    <property type="term" value="F:O-acyltransferase activity"/>
    <property type="evidence" value="ECO:0007669"/>
    <property type="project" value="InterPro"/>
</dbReference>
<evidence type="ECO:0000256" key="1">
    <source>
        <dbReference type="ARBA" id="ARBA00004141"/>
    </source>
</evidence>